<name>A0ABD7LDG3_9BURK</name>
<evidence type="ECO:0000313" key="3">
    <source>
        <dbReference type="Proteomes" id="UP000196218"/>
    </source>
</evidence>
<dbReference type="GO" id="GO:0046872">
    <property type="term" value="F:metal ion binding"/>
    <property type="evidence" value="ECO:0007669"/>
    <property type="project" value="UniProtKB-KW"/>
</dbReference>
<dbReference type="PANTHER" id="PTHR35201">
    <property type="entry name" value="TERPENE SYNTHASE"/>
    <property type="match status" value="1"/>
</dbReference>
<accession>A0ABD7LDG3</accession>
<dbReference type="PANTHER" id="PTHR35201:SF4">
    <property type="entry name" value="BETA-PINACENE SYNTHASE-RELATED"/>
    <property type="match status" value="1"/>
</dbReference>
<dbReference type="EC" id="4.2.3.-" evidence="1"/>
<comment type="cofactor">
    <cofactor evidence="1">
        <name>Mg(2+)</name>
        <dbReference type="ChEBI" id="CHEBI:18420"/>
    </cofactor>
</comment>
<dbReference type="InterPro" id="IPR008949">
    <property type="entry name" value="Isoprenoid_synthase_dom_sf"/>
</dbReference>
<comment type="caution">
    <text evidence="2">The sequence shown here is derived from an EMBL/GenBank/DDBJ whole genome shotgun (WGS) entry which is preliminary data.</text>
</comment>
<comment type="similarity">
    <text evidence="1">Belongs to the terpene synthase family.</text>
</comment>
<dbReference type="RefSeq" id="WP_088927729.1">
    <property type="nucleotide sequence ID" value="NZ_CADFGW010000004.1"/>
</dbReference>
<dbReference type="InterPro" id="IPR034686">
    <property type="entry name" value="Terpene_cyclase-like_2"/>
</dbReference>
<dbReference type="Pfam" id="PF19086">
    <property type="entry name" value="Terpene_syn_C_2"/>
    <property type="match status" value="1"/>
</dbReference>
<evidence type="ECO:0000256" key="1">
    <source>
        <dbReference type="RuleBase" id="RU366034"/>
    </source>
</evidence>
<protein>
    <recommendedName>
        <fullName evidence="1">Terpene synthase</fullName>
        <ecNumber evidence="1">4.2.3.-</ecNumber>
    </recommendedName>
</protein>
<dbReference type="Proteomes" id="UP000196218">
    <property type="component" value="Unassembled WGS sequence"/>
</dbReference>
<sequence>MNQPAHSHNPESRLLPDSTLLARKLHLPAFHYPFPEGRDPNTDAVEEDVVEWAIRHAFVERGGKGEAVLRSLGPADIFGRMYHRMEREAFLAASIWSAWLFLMEDHFCEAGAYHGSPDGLAQFHLWLREIMSDPRGYDWRPMCREITRRLPAQYAELCFRTGEATADMAQRIERVSSPMQYMRWVDGMTYYFVGTIWQAGLDMNGPPPSVKEYLLGRASFVAGPPTYALADIVAGYEVPANEYQRVEVRRLQNLVSIVISLCNDVMSFPREIGVIWNLPNILIAQGMSQQEAITETVRVHNDVVRQYLALEARIASWASAELQHFLHDMGTLMRGHYDWARRQKRYAATDNYIFEAAAETKAVPAV</sequence>
<dbReference type="SUPFAM" id="SSF48576">
    <property type="entry name" value="Terpenoid synthases"/>
    <property type="match status" value="1"/>
</dbReference>
<dbReference type="AlphaFoldDB" id="A0ABD7LDG3"/>
<keyword evidence="1" id="KW-0456">Lyase</keyword>
<keyword evidence="1" id="KW-0460">Magnesium</keyword>
<evidence type="ECO:0000313" key="2">
    <source>
        <dbReference type="EMBL" id="SAK03182.1"/>
    </source>
</evidence>
<proteinExistence type="inferred from homology"/>
<gene>
    <name evidence="2" type="ORF">UA18_05952</name>
</gene>
<organism evidence="2 3">
    <name type="scientific">Burkholderia multivorans</name>
    <dbReference type="NCBI Taxonomy" id="87883"/>
    <lineage>
        <taxon>Bacteria</taxon>
        <taxon>Pseudomonadati</taxon>
        <taxon>Pseudomonadota</taxon>
        <taxon>Betaproteobacteria</taxon>
        <taxon>Burkholderiales</taxon>
        <taxon>Burkholderiaceae</taxon>
        <taxon>Burkholderia</taxon>
        <taxon>Burkholderia cepacia complex</taxon>
    </lineage>
</organism>
<dbReference type="Gene3D" id="1.10.600.10">
    <property type="entry name" value="Farnesyl Diphosphate Synthase"/>
    <property type="match status" value="1"/>
</dbReference>
<dbReference type="GO" id="GO:0016829">
    <property type="term" value="F:lyase activity"/>
    <property type="evidence" value="ECO:0007669"/>
    <property type="project" value="UniProtKB-KW"/>
</dbReference>
<keyword evidence="1" id="KW-0479">Metal-binding</keyword>
<reference evidence="2 3" key="1">
    <citation type="submission" date="2016-04" db="EMBL/GenBank/DDBJ databases">
        <authorList>
            <person name="Peeters C."/>
        </authorList>
    </citation>
    <scope>NUCLEOTIDE SEQUENCE [LARGE SCALE GENOMIC DNA]</scope>
    <source>
        <strain evidence="2">LMG 29311</strain>
    </source>
</reference>
<dbReference type="EMBL" id="FKJW01000006">
    <property type="protein sequence ID" value="SAK03182.1"/>
    <property type="molecule type" value="Genomic_DNA"/>
</dbReference>